<dbReference type="HOGENOM" id="CLU_1081690_0_0_1"/>
<dbReference type="EMBL" id="AGCU01058550">
    <property type="status" value="NOT_ANNOTATED_CDS"/>
    <property type="molecule type" value="Genomic_DNA"/>
</dbReference>
<dbReference type="GO" id="GO:0007059">
    <property type="term" value="P:chromosome segregation"/>
    <property type="evidence" value="ECO:0007669"/>
    <property type="project" value="TreeGrafter"/>
</dbReference>
<dbReference type="Proteomes" id="UP000007267">
    <property type="component" value="Unassembled WGS sequence"/>
</dbReference>
<organism evidence="10 11">
    <name type="scientific">Pelodiscus sinensis</name>
    <name type="common">Chinese softshell turtle</name>
    <name type="synonym">Trionyx sinensis</name>
    <dbReference type="NCBI Taxonomy" id="13735"/>
    <lineage>
        <taxon>Eukaryota</taxon>
        <taxon>Metazoa</taxon>
        <taxon>Chordata</taxon>
        <taxon>Craniata</taxon>
        <taxon>Vertebrata</taxon>
        <taxon>Euteleostomi</taxon>
        <taxon>Archelosauria</taxon>
        <taxon>Testudinata</taxon>
        <taxon>Testudines</taxon>
        <taxon>Cryptodira</taxon>
        <taxon>Trionychia</taxon>
        <taxon>Trionychidae</taxon>
        <taxon>Pelodiscus</taxon>
    </lineage>
</organism>
<reference evidence="10" key="4">
    <citation type="submission" date="2025-09" db="UniProtKB">
        <authorList>
            <consortium name="Ensembl"/>
        </authorList>
    </citation>
    <scope>IDENTIFICATION</scope>
</reference>
<dbReference type="eggNOG" id="ENOG502S0VG">
    <property type="taxonomic scope" value="Eukaryota"/>
</dbReference>
<evidence type="ECO:0000313" key="11">
    <source>
        <dbReference type="Proteomes" id="UP000007267"/>
    </source>
</evidence>
<keyword evidence="6" id="KW-0137">Centromere</keyword>
<evidence type="ECO:0000256" key="1">
    <source>
        <dbReference type="ARBA" id="ARBA00004123"/>
    </source>
</evidence>
<protein>
    <recommendedName>
        <fullName evidence="9">Centromere protein H C-terminal domain-containing protein</fullName>
    </recommendedName>
</protein>
<dbReference type="InterPro" id="IPR040034">
    <property type="entry name" value="CENP-H"/>
</dbReference>
<keyword evidence="8" id="KW-0175">Coiled coil</keyword>
<dbReference type="GeneTree" id="ENSGT00390000017443"/>
<reference evidence="10" key="3">
    <citation type="submission" date="2025-08" db="UniProtKB">
        <authorList>
            <consortium name="Ensembl"/>
        </authorList>
    </citation>
    <scope>IDENTIFICATION</scope>
</reference>
<name>K7FU00_PELSI</name>
<dbReference type="GO" id="GO:0000776">
    <property type="term" value="C:kinetochore"/>
    <property type="evidence" value="ECO:0007669"/>
    <property type="project" value="UniProtKB-KW"/>
</dbReference>
<evidence type="ECO:0000256" key="5">
    <source>
        <dbReference type="ARBA" id="ARBA00023242"/>
    </source>
</evidence>
<keyword evidence="11" id="KW-1185">Reference proteome</keyword>
<dbReference type="PANTHER" id="PTHR48122:SF1">
    <property type="entry name" value="CENTROMERE PROTEIN H"/>
    <property type="match status" value="1"/>
</dbReference>
<dbReference type="GO" id="GO:0007052">
    <property type="term" value="P:mitotic spindle organization"/>
    <property type="evidence" value="ECO:0007669"/>
    <property type="project" value="TreeGrafter"/>
</dbReference>
<dbReference type="PANTHER" id="PTHR48122">
    <property type="entry name" value="CENTROMERE PROTEIN H"/>
    <property type="match status" value="1"/>
</dbReference>
<evidence type="ECO:0000259" key="9">
    <source>
        <dbReference type="Pfam" id="PF05837"/>
    </source>
</evidence>
<feature type="domain" description="Centromere protein H C-terminal" evidence="9">
    <location>
        <begin position="11"/>
        <end position="164"/>
    </location>
</feature>
<evidence type="ECO:0000256" key="4">
    <source>
        <dbReference type="ARBA" id="ARBA00022838"/>
    </source>
</evidence>
<evidence type="ECO:0000256" key="3">
    <source>
        <dbReference type="ARBA" id="ARBA00022454"/>
    </source>
</evidence>
<dbReference type="GO" id="GO:0005634">
    <property type="term" value="C:nucleus"/>
    <property type="evidence" value="ECO:0007669"/>
    <property type="project" value="UniProtKB-SubCell"/>
</dbReference>
<proteinExistence type="inferred from homology"/>
<reference evidence="11" key="2">
    <citation type="journal article" date="2013" name="Nat. Genet.">
        <title>The draft genomes of soft-shell turtle and green sea turtle yield insights into the development and evolution of the turtle-specific body plan.</title>
        <authorList>
            <person name="Wang Z."/>
            <person name="Pascual-Anaya J."/>
            <person name="Zadissa A."/>
            <person name="Li W."/>
            <person name="Niimura Y."/>
            <person name="Huang Z."/>
            <person name="Li C."/>
            <person name="White S."/>
            <person name="Xiong Z."/>
            <person name="Fang D."/>
            <person name="Wang B."/>
            <person name="Ming Y."/>
            <person name="Chen Y."/>
            <person name="Zheng Y."/>
            <person name="Kuraku S."/>
            <person name="Pignatelli M."/>
            <person name="Herrero J."/>
            <person name="Beal K."/>
            <person name="Nozawa M."/>
            <person name="Li Q."/>
            <person name="Wang J."/>
            <person name="Zhang H."/>
            <person name="Yu L."/>
            <person name="Shigenobu S."/>
            <person name="Wang J."/>
            <person name="Liu J."/>
            <person name="Flicek P."/>
            <person name="Searle S."/>
            <person name="Wang J."/>
            <person name="Kuratani S."/>
            <person name="Yin Y."/>
            <person name="Aken B."/>
            <person name="Zhang G."/>
            <person name="Irie N."/>
        </authorList>
    </citation>
    <scope>NUCLEOTIDE SEQUENCE [LARGE SCALE GENOMIC DNA]</scope>
    <source>
        <strain evidence="11">Daiwa-1</strain>
    </source>
</reference>
<reference evidence="11" key="1">
    <citation type="submission" date="2011-10" db="EMBL/GenBank/DDBJ databases">
        <authorList>
            <consortium name="Soft-shell Turtle Genome Consortium"/>
        </authorList>
    </citation>
    <scope>NUCLEOTIDE SEQUENCE [LARGE SCALE GENOMIC DNA]</scope>
    <source>
        <strain evidence="11">Daiwa-1</strain>
    </source>
</reference>
<keyword evidence="5" id="KW-0539">Nucleus</keyword>
<dbReference type="AlphaFoldDB" id="K7FU00"/>
<keyword evidence="3" id="KW-0158">Chromosome</keyword>
<dbReference type="EMBL" id="AGCU01058546">
    <property type="status" value="NOT_ANNOTATED_CDS"/>
    <property type="molecule type" value="Genomic_DNA"/>
</dbReference>
<dbReference type="EMBL" id="AGCU01058549">
    <property type="status" value="NOT_ANNOTATED_CDS"/>
    <property type="molecule type" value="Genomic_DNA"/>
</dbReference>
<dbReference type="EMBL" id="AGCU01058547">
    <property type="status" value="NOT_ANNOTATED_CDS"/>
    <property type="molecule type" value="Genomic_DNA"/>
</dbReference>
<dbReference type="GO" id="GO:0043515">
    <property type="term" value="F:kinetochore binding"/>
    <property type="evidence" value="ECO:0007669"/>
    <property type="project" value="TreeGrafter"/>
</dbReference>
<dbReference type="Pfam" id="PF05837">
    <property type="entry name" value="CENP-H"/>
    <property type="match status" value="1"/>
</dbReference>
<dbReference type="Ensembl" id="ENSPSIT00000011567.1">
    <property type="protein sequence ID" value="ENSPSIP00000011510.1"/>
    <property type="gene ID" value="ENSPSIG00000010407.1"/>
</dbReference>
<keyword evidence="4" id="KW-0995">Kinetochore</keyword>
<evidence type="ECO:0000256" key="8">
    <source>
        <dbReference type="SAM" id="Coils"/>
    </source>
</evidence>
<comment type="similarity">
    <text evidence="7">Belongs to the CENP-H/MCM16 family.</text>
</comment>
<evidence type="ECO:0000256" key="6">
    <source>
        <dbReference type="ARBA" id="ARBA00023328"/>
    </source>
</evidence>
<dbReference type="InterPro" id="IPR008426">
    <property type="entry name" value="CENP-H_C"/>
</dbReference>
<feature type="coiled-coil region" evidence="8">
    <location>
        <begin position="79"/>
        <end position="113"/>
    </location>
</feature>
<evidence type="ECO:0000256" key="2">
    <source>
        <dbReference type="ARBA" id="ARBA00004629"/>
    </source>
</evidence>
<dbReference type="GO" id="GO:0051382">
    <property type="term" value="P:kinetochore assembly"/>
    <property type="evidence" value="ECO:0007669"/>
    <property type="project" value="InterPro"/>
</dbReference>
<accession>K7FU00</accession>
<dbReference type="EMBL" id="AGCU01058548">
    <property type="status" value="NOT_ANNOTATED_CDS"/>
    <property type="molecule type" value="Genomic_DNA"/>
</dbReference>
<evidence type="ECO:0000256" key="7">
    <source>
        <dbReference type="ARBA" id="ARBA00025735"/>
    </source>
</evidence>
<sequence>MEYNTTFHAGEESIPDQAIEEKLIEATTEDLEREMEQVKISFHNKTLVLQRIQLMDALRTKLRYNDGDSKLILETVKHIIMLSTAILESQQQARELEEKLNEIKKRRFALKQAGEHTLLQIHTLKKKQKEELEGMEVGEMLKRVCRNLQKETQMTTLIQNIFQVVKPHTPLIKFPDRSNCPKPKKQESLQSRVPPLHASAAQMSIGDRSPALQNISSISRVQGTPDTIELVRTLPQKYRRKLMSNEEMEYIQRGGPE</sequence>
<dbReference type="STRING" id="13735.ENSPSIP00000011510"/>
<comment type="subcellular location">
    <subcellularLocation>
        <location evidence="2">Chromosome</location>
        <location evidence="2">Centromere</location>
        <location evidence="2">Kinetochore</location>
    </subcellularLocation>
    <subcellularLocation>
        <location evidence="1">Nucleus</location>
    </subcellularLocation>
</comment>
<evidence type="ECO:0000313" key="10">
    <source>
        <dbReference type="Ensembl" id="ENSPSIP00000011510.1"/>
    </source>
</evidence>